<sequence length="293" mass="31995">MDILLKLDNDLVLEQLALPKGSMQLVDMLMANNVIAAVGHNGSSKASGGSAANTIHGLANLGIQTGFLGKVGKDEWGTFFRKDMEMKNIAPLLLESPNESGRAIALISPDSERTFATFLGAAVELTAEDIPHDLFADYTYFHIEGYLVQNQQLIKEALKRAREHGLIVSLDLASFNVVEDNLEFLREMVRDYVDILFANEEEAKAFTSGLEDHAALDWMGELCDITILKKGPEGSYIKYLDKVFKVGAIKANPIDTTGAGDLYAAGFLYGLIHALPMETCGHLALYSPPESLK</sequence>
<name>A0A0E9LWW8_9BACT</name>
<dbReference type="Gene3D" id="3.40.1190.20">
    <property type="match status" value="1"/>
</dbReference>
<evidence type="ECO:0000256" key="2">
    <source>
        <dbReference type="ARBA" id="ARBA00022679"/>
    </source>
</evidence>
<reference evidence="5 6" key="1">
    <citation type="journal article" date="2015" name="Microbes Environ.">
        <title>Distribution and evolution of nitrogen fixation genes in the phylum bacteroidetes.</title>
        <authorList>
            <person name="Inoue J."/>
            <person name="Oshima K."/>
            <person name="Suda W."/>
            <person name="Sakamoto M."/>
            <person name="Iino T."/>
            <person name="Noda S."/>
            <person name="Hongoh Y."/>
            <person name="Hattori M."/>
            <person name="Ohkuma M."/>
        </authorList>
    </citation>
    <scope>NUCLEOTIDE SEQUENCE [LARGE SCALE GENOMIC DNA]</scope>
    <source>
        <strain evidence="5">JCM 15548</strain>
    </source>
</reference>
<comment type="caution">
    <text evidence="5">The sequence shown here is derived from an EMBL/GenBank/DDBJ whole genome shotgun (WGS) entry which is preliminary data.</text>
</comment>
<accession>A0A0E9LWW8</accession>
<dbReference type="CDD" id="cd01168">
    <property type="entry name" value="adenosine_kinase"/>
    <property type="match status" value="1"/>
</dbReference>
<dbReference type="PANTHER" id="PTHR43320:SF3">
    <property type="entry name" value="CARBOHYDRATE KINASE PFKB DOMAIN-CONTAINING PROTEIN"/>
    <property type="match status" value="1"/>
</dbReference>
<proteinExistence type="inferred from homology"/>
<dbReference type="STRING" id="1236989.JCM15548_11971"/>
<comment type="similarity">
    <text evidence="1">Belongs to the carbohydrate kinase PfkB family.</text>
</comment>
<dbReference type="InterPro" id="IPR002173">
    <property type="entry name" value="Carboh/pur_kinase_PfkB_CS"/>
</dbReference>
<keyword evidence="6" id="KW-1185">Reference proteome</keyword>
<keyword evidence="3 5" id="KW-0418">Kinase</keyword>
<evidence type="ECO:0000259" key="4">
    <source>
        <dbReference type="Pfam" id="PF00294"/>
    </source>
</evidence>
<protein>
    <submittedName>
        <fullName evidence="5">Ribokinase</fullName>
    </submittedName>
</protein>
<evidence type="ECO:0000313" key="6">
    <source>
        <dbReference type="Proteomes" id="UP000032900"/>
    </source>
</evidence>
<dbReference type="PROSITE" id="PS00584">
    <property type="entry name" value="PFKB_KINASES_2"/>
    <property type="match status" value="1"/>
</dbReference>
<evidence type="ECO:0000256" key="3">
    <source>
        <dbReference type="ARBA" id="ARBA00022777"/>
    </source>
</evidence>
<dbReference type="InterPro" id="IPR052700">
    <property type="entry name" value="Carb_kinase_PfkB-like"/>
</dbReference>
<feature type="domain" description="Carbohydrate kinase PfkB" evidence="4">
    <location>
        <begin position="44"/>
        <end position="284"/>
    </location>
</feature>
<dbReference type="InterPro" id="IPR011611">
    <property type="entry name" value="PfkB_dom"/>
</dbReference>
<dbReference type="PANTHER" id="PTHR43320">
    <property type="entry name" value="SUGAR KINASE"/>
    <property type="match status" value="1"/>
</dbReference>
<dbReference type="InterPro" id="IPR029056">
    <property type="entry name" value="Ribokinase-like"/>
</dbReference>
<dbReference type="Pfam" id="PF00294">
    <property type="entry name" value="PfkB"/>
    <property type="match status" value="1"/>
</dbReference>
<dbReference type="Proteomes" id="UP000032900">
    <property type="component" value="Unassembled WGS sequence"/>
</dbReference>
<gene>
    <name evidence="5" type="ORF">JCM15548_11971</name>
</gene>
<dbReference type="AlphaFoldDB" id="A0A0E9LWW8"/>
<evidence type="ECO:0000256" key="1">
    <source>
        <dbReference type="ARBA" id="ARBA00010688"/>
    </source>
</evidence>
<dbReference type="RefSeq" id="WP_227625597.1">
    <property type="nucleotide sequence ID" value="NZ_BAZW01000012.1"/>
</dbReference>
<dbReference type="GO" id="GO:0016301">
    <property type="term" value="F:kinase activity"/>
    <property type="evidence" value="ECO:0007669"/>
    <property type="project" value="UniProtKB-KW"/>
</dbReference>
<dbReference type="SUPFAM" id="SSF53613">
    <property type="entry name" value="Ribokinase-like"/>
    <property type="match status" value="1"/>
</dbReference>
<organism evidence="5 6">
    <name type="scientific">Geofilum rubicundum JCM 15548</name>
    <dbReference type="NCBI Taxonomy" id="1236989"/>
    <lineage>
        <taxon>Bacteria</taxon>
        <taxon>Pseudomonadati</taxon>
        <taxon>Bacteroidota</taxon>
        <taxon>Bacteroidia</taxon>
        <taxon>Marinilabiliales</taxon>
        <taxon>Marinilabiliaceae</taxon>
        <taxon>Geofilum</taxon>
    </lineage>
</organism>
<evidence type="ECO:0000313" key="5">
    <source>
        <dbReference type="EMBL" id="GAO29749.1"/>
    </source>
</evidence>
<keyword evidence="2" id="KW-0808">Transferase</keyword>
<dbReference type="EMBL" id="BAZW01000012">
    <property type="protein sequence ID" value="GAO29749.1"/>
    <property type="molecule type" value="Genomic_DNA"/>
</dbReference>